<dbReference type="EMBL" id="BBWV01000001">
    <property type="protein sequence ID" value="GAO41385.1"/>
    <property type="molecule type" value="Genomic_DNA"/>
</dbReference>
<protein>
    <recommendedName>
        <fullName evidence="1">DUF7832 domain-containing protein</fullName>
    </recommendedName>
</protein>
<evidence type="ECO:0000313" key="2">
    <source>
        <dbReference type="EMBL" id="GAO41385.1"/>
    </source>
</evidence>
<comment type="caution">
    <text evidence="2">The sequence shown here is derived from an EMBL/GenBank/DDBJ whole genome shotgun (WGS) entry which is preliminary data.</text>
</comment>
<sequence>MASIDRMDWHYGGDFPENLPPVNGGTHIGMYLTWIIHNDLIGQLHLDDSFDDIQKVKLRQKTGRDFLIEQCDEKFWDEDLSNEGLEFTKYYYEGESIGNFRNYIDDYCEILGKNVESLYQIDNTWENYEKLSPMLDYRFSEWKNKK</sequence>
<proteinExistence type="predicted"/>
<organism evidence="2 3">
    <name type="scientific">Flavihumibacter petaseus NBRC 106054</name>
    <dbReference type="NCBI Taxonomy" id="1220578"/>
    <lineage>
        <taxon>Bacteria</taxon>
        <taxon>Pseudomonadati</taxon>
        <taxon>Bacteroidota</taxon>
        <taxon>Chitinophagia</taxon>
        <taxon>Chitinophagales</taxon>
        <taxon>Chitinophagaceae</taxon>
        <taxon>Flavihumibacter</taxon>
    </lineage>
</organism>
<name>A0A0E9MWA8_9BACT</name>
<dbReference type="InterPro" id="IPR057154">
    <property type="entry name" value="DUF7832"/>
</dbReference>
<keyword evidence="3" id="KW-1185">Reference proteome</keyword>
<gene>
    <name evidence="2" type="ORF">FPE01S_01_03970</name>
</gene>
<evidence type="ECO:0000259" key="1">
    <source>
        <dbReference type="Pfam" id="PF25191"/>
    </source>
</evidence>
<evidence type="ECO:0000313" key="3">
    <source>
        <dbReference type="Proteomes" id="UP000033121"/>
    </source>
</evidence>
<feature type="domain" description="DUF7832" evidence="1">
    <location>
        <begin position="4"/>
        <end position="120"/>
    </location>
</feature>
<dbReference type="Pfam" id="PF25191">
    <property type="entry name" value="DUF7832"/>
    <property type="match status" value="1"/>
</dbReference>
<dbReference type="RefSeq" id="WP_046367256.1">
    <property type="nucleotide sequence ID" value="NZ_BBWV01000001.1"/>
</dbReference>
<dbReference type="Proteomes" id="UP000033121">
    <property type="component" value="Unassembled WGS sequence"/>
</dbReference>
<dbReference type="OrthoDB" id="4827574at2"/>
<reference evidence="2 3" key="1">
    <citation type="submission" date="2015-04" db="EMBL/GenBank/DDBJ databases">
        <title>Whole genome shotgun sequence of Flavihumibacter petaseus NBRC 106054.</title>
        <authorList>
            <person name="Miyazawa S."/>
            <person name="Hosoyama A."/>
            <person name="Hashimoto M."/>
            <person name="Noguchi M."/>
            <person name="Tsuchikane K."/>
            <person name="Ohji S."/>
            <person name="Yamazoe A."/>
            <person name="Ichikawa N."/>
            <person name="Kimura A."/>
            <person name="Fujita N."/>
        </authorList>
    </citation>
    <scope>NUCLEOTIDE SEQUENCE [LARGE SCALE GENOMIC DNA]</scope>
    <source>
        <strain evidence="2 3">NBRC 106054</strain>
    </source>
</reference>
<dbReference type="STRING" id="1220578.FPE01S_01_03970"/>
<accession>A0A0E9MWA8</accession>
<dbReference type="AlphaFoldDB" id="A0A0E9MWA8"/>